<accession>J1HPD7</accession>
<name>J1HPD7_9ACTO</name>
<dbReference type="PATRIC" id="fig|1125718.3.peg.208"/>
<dbReference type="AlphaFoldDB" id="J1HPD7"/>
<dbReference type="Proteomes" id="UP000002941">
    <property type="component" value="Unassembled WGS sequence"/>
</dbReference>
<feature type="region of interest" description="Disordered" evidence="1">
    <location>
        <begin position="19"/>
        <end position="38"/>
    </location>
</feature>
<reference evidence="2 3" key="1">
    <citation type="submission" date="2012-05" db="EMBL/GenBank/DDBJ databases">
        <authorList>
            <person name="Harkins D.M."/>
            <person name="Madupu R."/>
            <person name="Durkin A.S."/>
            <person name="Torralba M."/>
            <person name="Methe B."/>
            <person name="Sutton G.G."/>
            <person name="Nelson K.E."/>
        </authorList>
    </citation>
    <scope>NUCLEOTIDE SEQUENCE [LARGE SCALE GENOMIC DNA]</scope>
    <source>
        <strain evidence="2 3">F0489</strain>
    </source>
</reference>
<gene>
    <name evidence="2" type="ORF">HMPREF1318_0680</name>
</gene>
<evidence type="ECO:0000256" key="1">
    <source>
        <dbReference type="SAM" id="MobiDB-lite"/>
    </source>
</evidence>
<evidence type="ECO:0000313" key="2">
    <source>
        <dbReference type="EMBL" id="EJF47463.1"/>
    </source>
</evidence>
<dbReference type="EMBL" id="AKFT01000011">
    <property type="protein sequence ID" value="EJF47463.1"/>
    <property type="molecule type" value="Genomic_DNA"/>
</dbReference>
<protein>
    <submittedName>
        <fullName evidence="2">Uncharacterized protein</fullName>
    </submittedName>
</protein>
<evidence type="ECO:0000313" key="3">
    <source>
        <dbReference type="Proteomes" id="UP000002941"/>
    </source>
</evidence>
<proteinExistence type="predicted"/>
<sequence>MVGGPSGPPGTCRVRLGLTVLNLGPPGGNDRPSGGRKS</sequence>
<organism evidence="2 3">
    <name type="scientific">Actinomyces massiliensis F0489</name>
    <dbReference type="NCBI Taxonomy" id="1125718"/>
    <lineage>
        <taxon>Bacteria</taxon>
        <taxon>Bacillati</taxon>
        <taxon>Actinomycetota</taxon>
        <taxon>Actinomycetes</taxon>
        <taxon>Actinomycetales</taxon>
        <taxon>Actinomycetaceae</taxon>
        <taxon>Actinomyces</taxon>
    </lineage>
</organism>
<keyword evidence="3" id="KW-1185">Reference proteome</keyword>
<comment type="caution">
    <text evidence="2">The sequence shown here is derived from an EMBL/GenBank/DDBJ whole genome shotgun (WGS) entry which is preliminary data.</text>
</comment>